<comment type="caution">
    <text evidence="2">The sequence shown here is derived from an EMBL/GenBank/DDBJ whole genome shotgun (WGS) entry which is preliminary data.</text>
</comment>
<reference evidence="3" key="1">
    <citation type="journal article" date="2019" name="Int. J. Syst. Evol. Microbiol.">
        <title>The Global Catalogue of Microorganisms (GCM) 10K type strain sequencing project: providing services to taxonomists for standard genome sequencing and annotation.</title>
        <authorList>
            <consortium name="The Broad Institute Genomics Platform"/>
            <consortium name="The Broad Institute Genome Sequencing Center for Infectious Disease"/>
            <person name="Wu L."/>
            <person name="Ma J."/>
        </authorList>
    </citation>
    <scope>NUCLEOTIDE SEQUENCE [LARGE SCALE GENOMIC DNA]</scope>
    <source>
        <strain evidence="3">KACC 14249</strain>
    </source>
</reference>
<keyword evidence="2" id="KW-0540">Nuclease</keyword>
<organism evidence="2 3">
    <name type="scientific">Angustibacter luteus</name>
    <dbReference type="NCBI Taxonomy" id="658456"/>
    <lineage>
        <taxon>Bacteria</taxon>
        <taxon>Bacillati</taxon>
        <taxon>Actinomycetota</taxon>
        <taxon>Actinomycetes</taxon>
        <taxon>Kineosporiales</taxon>
        <taxon>Kineosporiaceae</taxon>
    </lineage>
</organism>
<dbReference type="EMBL" id="JBHSRD010000003">
    <property type="protein sequence ID" value="MFC6007020.1"/>
    <property type="molecule type" value="Genomic_DNA"/>
</dbReference>
<gene>
    <name evidence="2" type="ORF">ACFQDO_07740</name>
</gene>
<dbReference type="Proteomes" id="UP001596189">
    <property type="component" value="Unassembled WGS sequence"/>
</dbReference>
<dbReference type="InterPro" id="IPR003615">
    <property type="entry name" value="HNH_nuc"/>
</dbReference>
<proteinExistence type="predicted"/>
<sequence>MANPVDDVIRQFMMPKAVAITGRSSSITNSFINSIIPVVIPTPEEIRRALEILDMTEQVRCAYCADPHTEWDHLRPLVINKQPTGYISEIHNLVPSCGKCNQSKGNKHWRVWMLGSSPLSPASRGVFDLDVLALRLEQYEAWSAPTRLDFASLAGPALWAEHWDHHRRILGLMQEAQVVATSIRESVRAGYLAQAPTRYSATD</sequence>
<accession>A0ABW1JDD1</accession>
<name>A0ABW1JDD1_9ACTN</name>
<evidence type="ECO:0000313" key="3">
    <source>
        <dbReference type="Proteomes" id="UP001596189"/>
    </source>
</evidence>
<keyword evidence="3" id="KW-1185">Reference proteome</keyword>
<evidence type="ECO:0000313" key="2">
    <source>
        <dbReference type="EMBL" id="MFC6007020.1"/>
    </source>
</evidence>
<dbReference type="CDD" id="cd00085">
    <property type="entry name" value="HNHc"/>
    <property type="match status" value="1"/>
</dbReference>
<dbReference type="Gene3D" id="1.10.30.50">
    <property type="match status" value="1"/>
</dbReference>
<dbReference type="GO" id="GO:0004519">
    <property type="term" value="F:endonuclease activity"/>
    <property type="evidence" value="ECO:0007669"/>
    <property type="project" value="UniProtKB-KW"/>
</dbReference>
<dbReference type="RefSeq" id="WP_345718482.1">
    <property type="nucleotide sequence ID" value="NZ_BAABFP010000008.1"/>
</dbReference>
<protein>
    <submittedName>
        <fullName evidence="2">HNH endonuclease</fullName>
    </submittedName>
</protein>
<feature type="domain" description="HNH" evidence="1">
    <location>
        <begin position="61"/>
        <end position="107"/>
    </location>
</feature>
<evidence type="ECO:0000259" key="1">
    <source>
        <dbReference type="Pfam" id="PF01844"/>
    </source>
</evidence>
<keyword evidence="2" id="KW-0255">Endonuclease</keyword>
<dbReference type="Pfam" id="PF01844">
    <property type="entry name" value="HNH"/>
    <property type="match status" value="1"/>
</dbReference>
<keyword evidence="2" id="KW-0378">Hydrolase</keyword>
<dbReference type="InterPro" id="IPR002711">
    <property type="entry name" value="HNH"/>
</dbReference>